<dbReference type="PIRSF" id="PIRSF006092">
    <property type="entry name" value="GreA_GreB"/>
    <property type="match status" value="1"/>
</dbReference>
<evidence type="ECO:0000259" key="2">
    <source>
        <dbReference type="Pfam" id="PF01272"/>
    </source>
</evidence>
<dbReference type="EMBL" id="JAVREH010000004">
    <property type="protein sequence ID" value="MDT0260746.1"/>
    <property type="molecule type" value="Genomic_DNA"/>
</dbReference>
<proteinExistence type="predicted"/>
<accession>A0ABU2J6X4</accession>
<feature type="domain" description="Transcription elongation factor GreA/GreB C-terminal" evidence="2">
    <location>
        <begin position="81"/>
        <end position="151"/>
    </location>
</feature>
<dbReference type="Gene3D" id="3.10.50.30">
    <property type="entry name" value="Transcription elongation factor, GreA/GreB, C-terminal domain"/>
    <property type="match status" value="1"/>
</dbReference>
<sequence length="153" mass="15919">MIMPSISTSARDALMVRLEDLQSQREQAAIESIPPGGSGDAADHAGNVEALIRLEELDARIAALQVQLQAPVSDAPKAVAAEIGSTVTIRFEDDDETQDFLIGLVEQAAAGVQVITPTSPLGEVLLGARPGDKLTYRVASGSSLTVTLVEIAG</sequence>
<protein>
    <submittedName>
        <fullName evidence="3">GreA/GreB family elongation factor</fullName>
    </submittedName>
</protein>
<dbReference type="SUPFAM" id="SSF54534">
    <property type="entry name" value="FKBP-like"/>
    <property type="match status" value="1"/>
</dbReference>
<feature type="coiled-coil region" evidence="1">
    <location>
        <begin position="11"/>
        <end position="67"/>
    </location>
</feature>
<keyword evidence="4" id="KW-1185">Reference proteome</keyword>
<keyword evidence="1" id="KW-0175">Coiled coil</keyword>
<keyword evidence="3" id="KW-0648">Protein biosynthesis</keyword>
<evidence type="ECO:0000256" key="1">
    <source>
        <dbReference type="SAM" id="Coils"/>
    </source>
</evidence>
<dbReference type="GO" id="GO:0003746">
    <property type="term" value="F:translation elongation factor activity"/>
    <property type="evidence" value="ECO:0007669"/>
    <property type="project" value="UniProtKB-KW"/>
</dbReference>
<evidence type="ECO:0000313" key="4">
    <source>
        <dbReference type="Proteomes" id="UP001183176"/>
    </source>
</evidence>
<comment type="caution">
    <text evidence="3">The sequence shown here is derived from an EMBL/GenBank/DDBJ whole genome shotgun (WGS) entry which is preliminary data.</text>
</comment>
<evidence type="ECO:0000313" key="3">
    <source>
        <dbReference type="EMBL" id="MDT0260746.1"/>
    </source>
</evidence>
<dbReference type="Proteomes" id="UP001183176">
    <property type="component" value="Unassembled WGS sequence"/>
</dbReference>
<dbReference type="RefSeq" id="WP_311421947.1">
    <property type="nucleotide sequence ID" value="NZ_JAVREH010000004.1"/>
</dbReference>
<reference evidence="4" key="1">
    <citation type="submission" date="2023-07" db="EMBL/GenBank/DDBJ databases">
        <title>30 novel species of actinomycetes from the DSMZ collection.</title>
        <authorList>
            <person name="Nouioui I."/>
        </authorList>
    </citation>
    <scope>NUCLEOTIDE SEQUENCE [LARGE SCALE GENOMIC DNA]</scope>
    <source>
        <strain evidence="4">DSM 44399</strain>
    </source>
</reference>
<dbReference type="InterPro" id="IPR036953">
    <property type="entry name" value="GreA/GreB_C_sf"/>
</dbReference>
<gene>
    <name evidence="3" type="ORF">RM423_04990</name>
</gene>
<name>A0ABU2J6X4_9ACTN</name>
<dbReference type="InterPro" id="IPR023459">
    <property type="entry name" value="Tscrpt_elong_fac_GreA/B_fam"/>
</dbReference>
<keyword evidence="3" id="KW-0251">Elongation factor</keyword>
<dbReference type="InterPro" id="IPR001437">
    <property type="entry name" value="Tscrpt_elong_fac_GreA/B_C"/>
</dbReference>
<dbReference type="Pfam" id="PF01272">
    <property type="entry name" value="GreA_GreB"/>
    <property type="match status" value="1"/>
</dbReference>
<organism evidence="3 4">
    <name type="scientific">Jatrophihabitans lederbergiae</name>
    <dbReference type="NCBI Taxonomy" id="3075547"/>
    <lineage>
        <taxon>Bacteria</taxon>
        <taxon>Bacillati</taxon>
        <taxon>Actinomycetota</taxon>
        <taxon>Actinomycetes</taxon>
        <taxon>Jatrophihabitantales</taxon>
        <taxon>Jatrophihabitantaceae</taxon>
        <taxon>Jatrophihabitans</taxon>
    </lineage>
</organism>